<proteinExistence type="predicted"/>
<dbReference type="SUPFAM" id="SSF158682">
    <property type="entry name" value="TerB-like"/>
    <property type="match status" value="1"/>
</dbReference>
<dbReference type="EMBL" id="JACNEP010000001">
    <property type="protein sequence ID" value="MBC3764419.1"/>
    <property type="molecule type" value="Genomic_DNA"/>
</dbReference>
<dbReference type="Proteomes" id="UP000601768">
    <property type="component" value="Unassembled WGS sequence"/>
</dbReference>
<dbReference type="InterPro" id="IPR007791">
    <property type="entry name" value="DjlA_N"/>
</dbReference>
<evidence type="ECO:0000313" key="2">
    <source>
        <dbReference type="EMBL" id="MBC3764419.1"/>
    </source>
</evidence>
<comment type="caution">
    <text evidence="2">The sequence shown here is derived from an EMBL/GenBank/DDBJ whole genome shotgun (WGS) entry which is preliminary data.</text>
</comment>
<dbReference type="Pfam" id="PF05099">
    <property type="entry name" value="TerB"/>
    <property type="match status" value="1"/>
</dbReference>
<evidence type="ECO:0000313" key="3">
    <source>
        <dbReference type="Proteomes" id="UP000601768"/>
    </source>
</evidence>
<feature type="domain" description="Co-chaperone DjlA N-terminal" evidence="1">
    <location>
        <begin position="27"/>
        <end position="142"/>
    </location>
</feature>
<gene>
    <name evidence="2" type="ORF">H8B19_00900</name>
</gene>
<reference evidence="2" key="2">
    <citation type="submission" date="2020-08" db="EMBL/GenBank/DDBJ databases">
        <authorList>
            <person name="Lai Q."/>
        </authorList>
    </citation>
    <scope>NUCLEOTIDE SEQUENCE</scope>
    <source>
        <strain evidence="2">S27-2</strain>
    </source>
</reference>
<keyword evidence="3" id="KW-1185">Reference proteome</keyword>
<sequence length="148" mass="17333">MLNKLLRWFEQNLNPSQQSSSEHTLKIATAVMFYEIIRADHKIDEQELTLLRQLLSDSFSLSTDELNELMQSAKDYAEEAVDMVQYTRVINEQCSREQKQQFILQLWQLAYADQALDGHEELLIRKISDLIYLNHSDYIQAKLKVVPA</sequence>
<dbReference type="InterPro" id="IPR029024">
    <property type="entry name" value="TerB-like"/>
</dbReference>
<organism evidence="2 3">
    <name type="scientific">Neptunicella marina</name>
    <dbReference type="NCBI Taxonomy" id="2125989"/>
    <lineage>
        <taxon>Bacteria</taxon>
        <taxon>Pseudomonadati</taxon>
        <taxon>Pseudomonadota</taxon>
        <taxon>Gammaproteobacteria</taxon>
        <taxon>Alteromonadales</taxon>
        <taxon>Alteromonadaceae</taxon>
        <taxon>Neptunicella</taxon>
    </lineage>
</organism>
<reference evidence="2" key="1">
    <citation type="journal article" date="2018" name="Int. J. Syst. Evol. Microbiol.">
        <title>Neptunicella marina gen. nov., sp. nov., isolated from surface seawater.</title>
        <authorList>
            <person name="Liu X."/>
            <person name="Lai Q."/>
            <person name="Du Y."/>
            <person name="Zhang X."/>
            <person name="Liu Z."/>
            <person name="Sun F."/>
            <person name="Shao Z."/>
        </authorList>
    </citation>
    <scope>NUCLEOTIDE SEQUENCE</scope>
    <source>
        <strain evidence="2">S27-2</strain>
    </source>
</reference>
<dbReference type="RefSeq" id="WP_186504894.1">
    <property type="nucleotide sequence ID" value="NZ_JACNEP010000001.1"/>
</dbReference>
<accession>A0A8J6IPM8</accession>
<dbReference type="Gene3D" id="1.10.3680.10">
    <property type="entry name" value="TerB-like"/>
    <property type="match status" value="1"/>
</dbReference>
<name>A0A8J6IPM8_9ALTE</name>
<dbReference type="AlphaFoldDB" id="A0A8J6IPM8"/>
<evidence type="ECO:0000259" key="1">
    <source>
        <dbReference type="Pfam" id="PF05099"/>
    </source>
</evidence>
<protein>
    <submittedName>
        <fullName evidence="2">TerB family tellurite resistance protein</fullName>
    </submittedName>
</protein>
<dbReference type="CDD" id="cd07313">
    <property type="entry name" value="terB_like_2"/>
    <property type="match status" value="1"/>
</dbReference>